<comment type="caution">
    <text evidence="1">The sequence shown here is derived from an EMBL/GenBank/DDBJ whole genome shotgun (WGS) entry which is preliminary data.</text>
</comment>
<name>A0ABR1LLS7_9PEZI</name>
<dbReference type="RefSeq" id="XP_066654574.1">
    <property type="nucleotide sequence ID" value="XM_066795963.1"/>
</dbReference>
<sequence length="96" mass="11306">MTWNPARADRLTGSLQLLWTAGLLPVRRGASPEFRPPETHHERLNTVPFQRCASIWGQPHDRETLLSTYFDHDKQHLKEVELQYSDLCHEHQHIQQ</sequence>
<organism evidence="1 2">
    <name type="scientific">Phyllosticta citribraziliensis</name>
    <dbReference type="NCBI Taxonomy" id="989973"/>
    <lineage>
        <taxon>Eukaryota</taxon>
        <taxon>Fungi</taxon>
        <taxon>Dikarya</taxon>
        <taxon>Ascomycota</taxon>
        <taxon>Pezizomycotina</taxon>
        <taxon>Dothideomycetes</taxon>
        <taxon>Dothideomycetes incertae sedis</taxon>
        <taxon>Botryosphaeriales</taxon>
        <taxon>Phyllostictaceae</taxon>
        <taxon>Phyllosticta</taxon>
    </lineage>
</organism>
<gene>
    <name evidence="1" type="ORF">J3D65DRAFT_406337</name>
</gene>
<evidence type="ECO:0000313" key="1">
    <source>
        <dbReference type="EMBL" id="KAK7536158.1"/>
    </source>
</evidence>
<dbReference type="EMBL" id="JBBPEH010000007">
    <property type="protein sequence ID" value="KAK7536158.1"/>
    <property type="molecule type" value="Genomic_DNA"/>
</dbReference>
<dbReference type="Proteomes" id="UP001360953">
    <property type="component" value="Unassembled WGS sequence"/>
</dbReference>
<dbReference type="GeneID" id="92028869"/>
<proteinExistence type="predicted"/>
<accession>A0ABR1LLS7</accession>
<keyword evidence="2" id="KW-1185">Reference proteome</keyword>
<protein>
    <submittedName>
        <fullName evidence="1">Uncharacterized protein</fullName>
    </submittedName>
</protein>
<evidence type="ECO:0000313" key="2">
    <source>
        <dbReference type="Proteomes" id="UP001360953"/>
    </source>
</evidence>
<reference evidence="1 2" key="1">
    <citation type="submission" date="2024-04" db="EMBL/GenBank/DDBJ databases">
        <title>Phyllosticta paracitricarpa is synonymous to the EU quarantine fungus P. citricarpa based on phylogenomic analyses.</title>
        <authorList>
            <consortium name="Lawrence Berkeley National Laboratory"/>
            <person name="Van ingen-buijs V.A."/>
            <person name="Van westerhoven A.C."/>
            <person name="Haridas S."/>
            <person name="Skiadas P."/>
            <person name="Martin F."/>
            <person name="Groenewald J.Z."/>
            <person name="Crous P.W."/>
            <person name="Seidl M.F."/>
        </authorList>
    </citation>
    <scope>NUCLEOTIDE SEQUENCE [LARGE SCALE GENOMIC DNA]</scope>
    <source>
        <strain evidence="1 2">CPC 17464</strain>
    </source>
</reference>